<dbReference type="Pfam" id="PF18803">
    <property type="entry name" value="CxC2"/>
    <property type="match status" value="1"/>
</dbReference>
<keyword evidence="3" id="KW-1185">Reference proteome</keyword>
<dbReference type="CDD" id="cd19757">
    <property type="entry name" value="Bbox1"/>
    <property type="match status" value="1"/>
</dbReference>
<proteinExistence type="predicted"/>
<comment type="caution">
    <text evidence="2">The sequence shown here is derived from an EMBL/GenBank/DDBJ whole genome shotgun (WGS) entry which is preliminary data.</text>
</comment>
<dbReference type="AlphaFoldDB" id="A0A9P7E4C7"/>
<dbReference type="EMBL" id="JABBWE010000001">
    <property type="protein sequence ID" value="KAG1810417.1"/>
    <property type="molecule type" value="Genomic_DNA"/>
</dbReference>
<dbReference type="OrthoDB" id="3261436at2759"/>
<dbReference type="Pfam" id="PF18758">
    <property type="entry name" value="KDZ"/>
    <property type="match status" value="1"/>
</dbReference>
<evidence type="ECO:0000259" key="1">
    <source>
        <dbReference type="Pfam" id="PF18803"/>
    </source>
</evidence>
<dbReference type="RefSeq" id="XP_041168082.1">
    <property type="nucleotide sequence ID" value="XM_041305523.1"/>
</dbReference>
<reference evidence="2" key="1">
    <citation type="journal article" date="2020" name="New Phytol.">
        <title>Comparative genomics reveals dynamic genome evolution in host specialist ectomycorrhizal fungi.</title>
        <authorList>
            <person name="Lofgren L.A."/>
            <person name="Nguyen N.H."/>
            <person name="Vilgalys R."/>
            <person name="Ruytinx J."/>
            <person name="Liao H.L."/>
            <person name="Branco S."/>
            <person name="Kuo A."/>
            <person name="LaButti K."/>
            <person name="Lipzen A."/>
            <person name="Andreopoulos W."/>
            <person name="Pangilinan J."/>
            <person name="Riley R."/>
            <person name="Hundley H."/>
            <person name="Na H."/>
            <person name="Barry K."/>
            <person name="Grigoriev I.V."/>
            <person name="Stajich J.E."/>
            <person name="Kennedy P.G."/>
        </authorList>
    </citation>
    <scope>NUCLEOTIDE SEQUENCE</scope>
    <source>
        <strain evidence="2">S12</strain>
    </source>
</reference>
<feature type="domain" description="CxC2-like cysteine cluster KDZ transposase-associated" evidence="1">
    <location>
        <begin position="164"/>
        <end position="214"/>
    </location>
</feature>
<accession>A0A9P7E4C7</accession>
<evidence type="ECO:0000313" key="2">
    <source>
        <dbReference type="EMBL" id="KAG1810417.1"/>
    </source>
</evidence>
<evidence type="ECO:0000313" key="3">
    <source>
        <dbReference type="Proteomes" id="UP000719766"/>
    </source>
</evidence>
<dbReference type="InterPro" id="IPR040521">
    <property type="entry name" value="KDZ"/>
</dbReference>
<gene>
    <name evidence="2" type="ORF">HD556DRAFT_1436159</name>
</gene>
<organism evidence="2 3">
    <name type="scientific">Suillus plorans</name>
    <dbReference type="NCBI Taxonomy" id="116603"/>
    <lineage>
        <taxon>Eukaryota</taxon>
        <taxon>Fungi</taxon>
        <taxon>Dikarya</taxon>
        <taxon>Basidiomycota</taxon>
        <taxon>Agaricomycotina</taxon>
        <taxon>Agaricomycetes</taxon>
        <taxon>Agaricomycetidae</taxon>
        <taxon>Boletales</taxon>
        <taxon>Suillineae</taxon>
        <taxon>Suillaceae</taxon>
        <taxon>Suillus</taxon>
    </lineage>
</organism>
<dbReference type="GeneID" id="64599287"/>
<name>A0A9P7E4C7_9AGAM</name>
<protein>
    <recommendedName>
        <fullName evidence="1">CxC2-like cysteine cluster KDZ transposase-associated domain-containing protein</fullName>
    </recommendedName>
</protein>
<sequence>MALNVHETYSFVFQKQGFTAHGSRVTIQPEAAGVSSVKTRDSLIAHFDNDISDCTGIDVEPDYVPGTDLEDHSKRKCTAGDHPLLSWKTERDTFLLELLQHEGRGDYANLYICQACHFGLPEYHCIDCFSGELFCSLCIVTSHTRNPLHRIQKWTGSLFAALSLKQLVLCVQLGHPIGEACSLPEQAFNDDFTLIHSNGIHKIGLDYCGCGTAQTSATFQVLEQYHLLSFESKASGYEFYHVIAWLTDNTGLCPQKDRYEAFLRMVREWRHLKMLKCAGCGHDPDGVEGTGEGECAVLCPACPQPGKNLPDDWQDAPNDKWVYALFIAIDANFRLKRHAVSKEDTDPGLSRGWAYFVDETAYKSHLGQHSGTPQEKSTCSSHNAVNMADTKASQGLAATGVGTIDCAQHNMKLPNGVGDLQKGERYTSMDYLFFSTLRRRCVDVLNVSYNIACQWHKHLWQHMSTMPPNLQLEHANKFVQFFVPKFHLPAHILKSSSTKEMGPGSRRDTLDDHFGDWNWKKLVGLGATLLRKMDEAKDEHKAHASAFEELNGALEPEITMVWRAEVEHWEENPNDSSVPNPFDAKVSTITQAAVRLKLAEMEACQLQDGTDMSLHLDISPSVFIAIGIDLESKQRRFKSDIALQGVHPTDRQKAAVVHQQNTLRRKIEAWKQVQLLYTPAAQLLSSRIETVSNPDNPEDAKLLLPSSLTAETVSCSTHLLTIEWELRIAQAGDTLDEIRQSLRLRDYMYSFKRSWVHGQSANTHAQNAISRVEARVMMAAEKYRVSHAALSVLAPVLSKVGWNIRFRLLNKKDDVRRMSAPKKGESEGRRKLSWIWLVEGVGDDEDKVVQDSLRLEWCKARARVMRWEEEIELLWEEMCRVLQFLRWHVHWWDNTVCLRTLTGAEKEGLIAYATRQARNLAAKFELSWAQHLTDICEPSSDPVSTHLPDLSIPELPPP</sequence>
<dbReference type="Proteomes" id="UP000719766">
    <property type="component" value="Unassembled WGS sequence"/>
</dbReference>
<dbReference type="InterPro" id="IPR041457">
    <property type="entry name" value="CxC2_KDZ-assoc"/>
</dbReference>